<dbReference type="EMBL" id="FNYH01000007">
    <property type="protein sequence ID" value="SEI67474.1"/>
    <property type="molecule type" value="Genomic_DNA"/>
</dbReference>
<evidence type="ECO:0000313" key="1">
    <source>
        <dbReference type="EMBL" id="SEI67474.1"/>
    </source>
</evidence>
<name>A0A1H6SNI2_9GAMM</name>
<dbReference type="RefSeq" id="WP_093309704.1">
    <property type="nucleotide sequence ID" value="NZ_FNYH01000007.1"/>
</dbReference>
<organism evidence="1 2">
    <name type="scientific">Allopseudospirillum japonicum</name>
    <dbReference type="NCBI Taxonomy" id="64971"/>
    <lineage>
        <taxon>Bacteria</taxon>
        <taxon>Pseudomonadati</taxon>
        <taxon>Pseudomonadota</taxon>
        <taxon>Gammaproteobacteria</taxon>
        <taxon>Oceanospirillales</taxon>
        <taxon>Oceanospirillaceae</taxon>
        <taxon>Allopseudospirillum</taxon>
    </lineage>
</organism>
<accession>A0A1H6SNI2</accession>
<sequence length="136" mass="15564">MSEIDSKALMSLLSKESGSDATDLLKQLISSAITEKKSVATPEKLLELYERYSQQHIFKKGDLVRWKSGFKDRKLPLEGEPAVVIEVCENPIFDSQDDAGSHYFREPYDIRLGVLQSDGTFTAYYYNSHRFEPYSK</sequence>
<dbReference type="STRING" id="64971.SAMN05421831_10752"/>
<gene>
    <name evidence="1" type="ORF">SAMN05421831_10752</name>
</gene>
<evidence type="ECO:0000313" key="2">
    <source>
        <dbReference type="Proteomes" id="UP000242999"/>
    </source>
</evidence>
<keyword evidence="2" id="KW-1185">Reference proteome</keyword>
<dbReference type="Proteomes" id="UP000242999">
    <property type="component" value="Unassembled WGS sequence"/>
</dbReference>
<protein>
    <submittedName>
        <fullName evidence="1">Uncharacterized protein</fullName>
    </submittedName>
</protein>
<reference evidence="2" key="1">
    <citation type="submission" date="2016-10" db="EMBL/GenBank/DDBJ databases">
        <authorList>
            <person name="Varghese N."/>
            <person name="Submissions S."/>
        </authorList>
    </citation>
    <scope>NUCLEOTIDE SEQUENCE [LARGE SCALE GENOMIC DNA]</scope>
    <source>
        <strain evidence="2">DSM 7165</strain>
    </source>
</reference>
<proteinExistence type="predicted"/>
<dbReference type="OrthoDB" id="495362at2"/>
<dbReference type="AlphaFoldDB" id="A0A1H6SNI2"/>